<dbReference type="EMBL" id="CAJNDS010002277">
    <property type="protein sequence ID" value="CAE7407477.1"/>
    <property type="molecule type" value="Genomic_DNA"/>
</dbReference>
<organism evidence="1 2">
    <name type="scientific">Symbiodinium natans</name>
    <dbReference type="NCBI Taxonomy" id="878477"/>
    <lineage>
        <taxon>Eukaryota</taxon>
        <taxon>Sar</taxon>
        <taxon>Alveolata</taxon>
        <taxon>Dinophyceae</taxon>
        <taxon>Suessiales</taxon>
        <taxon>Symbiodiniaceae</taxon>
        <taxon>Symbiodinium</taxon>
    </lineage>
</organism>
<gene>
    <name evidence="1" type="ORF">SNAT2548_LOCUS22167</name>
</gene>
<accession>A0A812QXD0</accession>
<proteinExistence type="predicted"/>
<evidence type="ECO:0000313" key="1">
    <source>
        <dbReference type="EMBL" id="CAE7407477.1"/>
    </source>
</evidence>
<dbReference type="Proteomes" id="UP000604046">
    <property type="component" value="Unassembled WGS sequence"/>
</dbReference>
<comment type="caution">
    <text evidence="1">The sequence shown here is derived from an EMBL/GenBank/DDBJ whole genome shotgun (WGS) entry which is preliminary data.</text>
</comment>
<name>A0A812QXD0_9DINO</name>
<evidence type="ECO:0000313" key="2">
    <source>
        <dbReference type="Proteomes" id="UP000604046"/>
    </source>
</evidence>
<sequence>MESCLLVWLPRILQEYLSGPAALGALRSCRSLSQLLPQCLQLGEGFWILERLQTVALKELLARDEDLCNCFLWAREDIKSRKMLYVPFGPTLEIRACAPPENQGDADVDQDTPEKKLVVRSLSESFLAIKGDESLELTKRVLGFPKKMSERLPELFAGTLEIVGQESPALMAMGLENWKVSKRPGKLEAWRWTYFEFHRPQPKIPLAIFQLCGDFFLPGGDGCGTVTLGYVSTDLDFVVASRDFSEYPIHRRLATKASWSWEEAEAELKLGCYGGGAMLPGLDDEGTENQKIFAKINMPDGWEVEESSTYLGDDRCVMGSPHLEAVYQDAKRLAAEPSEGARP</sequence>
<reference evidence="1" key="1">
    <citation type="submission" date="2021-02" db="EMBL/GenBank/DDBJ databases">
        <authorList>
            <person name="Dougan E. K."/>
            <person name="Rhodes N."/>
            <person name="Thang M."/>
            <person name="Chan C."/>
        </authorList>
    </citation>
    <scope>NUCLEOTIDE SEQUENCE</scope>
</reference>
<protein>
    <submittedName>
        <fullName evidence="1">Uncharacterized protein</fullName>
    </submittedName>
</protein>
<keyword evidence="2" id="KW-1185">Reference proteome</keyword>
<dbReference type="AlphaFoldDB" id="A0A812QXD0"/>